<dbReference type="RefSeq" id="WP_163943842.1">
    <property type="nucleotide sequence ID" value="NZ_JAAIKC010000002.1"/>
</dbReference>
<protein>
    <submittedName>
        <fullName evidence="1">Uncharacterized protein</fullName>
    </submittedName>
</protein>
<accession>A0A6G3ZV54</accession>
<gene>
    <name evidence="1" type="ORF">GK047_08235</name>
</gene>
<sequence length="55" mass="6446">MDAWKMELGKKALESGLLKDPQWLDRLDEPMPLWVLLEMAFQLIEKLDPPSISYD</sequence>
<organism evidence="1">
    <name type="scientific">Paenibacillus sp. SYP-B3998</name>
    <dbReference type="NCBI Taxonomy" id="2678564"/>
    <lineage>
        <taxon>Bacteria</taxon>
        <taxon>Bacillati</taxon>
        <taxon>Bacillota</taxon>
        <taxon>Bacilli</taxon>
        <taxon>Bacillales</taxon>
        <taxon>Paenibacillaceae</taxon>
        <taxon>Paenibacillus</taxon>
    </lineage>
</organism>
<comment type="caution">
    <text evidence="1">The sequence shown here is derived from an EMBL/GenBank/DDBJ whole genome shotgun (WGS) entry which is preliminary data.</text>
</comment>
<name>A0A6G3ZV54_9BACL</name>
<evidence type="ECO:0000313" key="1">
    <source>
        <dbReference type="EMBL" id="NEW05995.1"/>
    </source>
</evidence>
<reference evidence="1" key="1">
    <citation type="submission" date="2020-02" db="EMBL/GenBank/DDBJ databases">
        <authorList>
            <person name="Shen X.-R."/>
            <person name="Zhang Y.-X."/>
        </authorList>
    </citation>
    <scope>NUCLEOTIDE SEQUENCE</scope>
    <source>
        <strain evidence="1">SYP-B3998</strain>
    </source>
</reference>
<dbReference type="EMBL" id="JAAIKC010000002">
    <property type="protein sequence ID" value="NEW05995.1"/>
    <property type="molecule type" value="Genomic_DNA"/>
</dbReference>
<dbReference type="AlphaFoldDB" id="A0A6G3ZV54"/>
<proteinExistence type="predicted"/>